<keyword evidence="3" id="KW-1185">Reference proteome</keyword>
<dbReference type="Proteomes" id="UP001147782">
    <property type="component" value="Unassembled WGS sequence"/>
</dbReference>
<organism evidence="2 3">
    <name type="scientific">Penicillium cataractarum</name>
    <dbReference type="NCBI Taxonomy" id="2100454"/>
    <lineage>
        <taxon>Eukaryota</taxon>
        <taxon>Fungi</taxon>
        <taxon>Dikarya</taxon>
        <taxon>Ascomycota</taxon>
        <taxon>Pezizomycotina</taxon>
        <taxon>Eurotiomycetes</taxon>
        <taxon>Eurotiomycetidae</taxon>
        <taxon>Eurotiales</taxon>
        <taxon>Aspergillaceae</taxon>
        <taxon>Penicillium</taxon>
    </lineage>
</organism>
<feature type="chain" id="PRO_5040761175" evidence="1">
    <location>
        <begin position="22"/>
        <end position="150"/>
    </location>
</feature>
<comment type="caution">
    <text evidence="2">The sequence shown here is derived from an EMBL/GenBank/DDBJ whole genome shotgun (WGS) entry which is preliminary data.</text>
</comment>
<protein>
    <submittedName>
        <fullName evidence="2">Uncharacterized protein</fullName>
    </submittedName>
</protein>
<dbReference type="EMBL" id="JAPZBS010000001">
    <property type="protein sequence ID" value="KAJ5389251.1"/>
    <property type="molecule type" value="Genomic_DNA"/>
</dbReference>
<evidence type="ECO:0000256" key="1">
    <source>
        <dbReference type="SAM" id="SignalP"/>
    </source>
</evidence>
<sequence>MKLITLITTTFLALLAPTTLAWDESISEREDPETRLLLSDYTTRNTIGVTWLTDAWQNSYCTNISSSQATRIEVDRWNCGTQRCSVFRSTDCTGEGFAFFSRPLDRAVTQWSSTPWGSVVCEWEDRSSCVAAYTENAPAKSTPTLPPKRW</sequence>
<keyword evidence="1" id="KW-0732">Signal</keyword>
<accession>A0A9W9VTU7</accession>
<dbReference type="RefSeq" id="XP_056559979.1">
    <property type="nucleotide sequence ID" value="XM_056693250.1"/>
</dbReference>
<dbReference type="OrthoDB" id="4353935at2759"/>
<reference evidence="2" key="1">
    <citation type="submission" date="2022-11" db="EMBL/GenBank/DDBJ databases">
        <authorList>
            <person name="Petersen C."/>
        </authorList>
    </citation>
    <scope>NUCLEOTIDE SEQUENCE</scope>
    <source>
        <strain evidence="2">IBT 29864</strain>
    </source>
</reference>
<proteinExistence type="predicted"/>
<reference evidence="2" key="2">
    <citation type="journal article" date="2023" name="IMA Fungus">
        <title>Comparative genomic study of the Penicillium genus elucidates a diverse pangenome and 15 lateral gene transfer events.</title>
        <authorList>
            <person name="Petersen C."/>
            <person name="Sorensen T."/>
            <person name="Nielsen M.R."/>
            <person name="Sondergaard T.E."/>
            <person name="Sorensen J.L."/>
            <person name="Fitzpatrick D.A."/>
            <person name="Frisvad J.C."/>
            <person name="Nielsen K.L."/>
        </authorList>
    </citation>
    <scope>NUCLEOTIDE SEQUENCE</scope>
    <source>
        <strain evidence="2">IBT 29864</strain>
    </source>
</reference>
<feature type="signal peptide" evidence="1">
    <location>
        <begin position="1"/>
        <end position="21"/>
    </location>
</feature>
<dbReference type="AlphaFoldDB" id="A0A9W9VTU7"/>
<gene>
    <name evidence="2" type="ORF">N7496_000319</name>
</gene>
<evidence type="ECO:0000313" key="3">
    <source>
        <dbReference type="Proteomes" id="UP001147782"/>
    </source>
</evidence>
<evidence type="ECO:0000313" key="2">
    <source>
        <dbReference type="EMBL" id="KAJ5389251.1"/>
    </source>
</evidence>
<dbReference type="GeneID" id="81432427"/>
<name>A0A9W9VTU7_9EURO</name>